<dbReference type="EMBL" id="CP127294">
    <property type="protein sequence ID" value="WIX80363.1"/>
    <property type="molecule type" value="Genomic_DNA"/>
</dbReference>
<dbReference type="SUPFAM" id="SSF51735">
    <property type="entry name" value="NAD(P)-binding Rossmann-fold domains"/>
    <property type="match status" value="1"/>
</dbReference>
<evidence type="ECO:0000259" key="1">
    <source>
        <dbReference type="Pfam" id="PF13460"/>
    </source>
</evidence>
<name>A0A9Y2MX48_9PSEU</name>
<sequence>MKITVLGASGRIGTLAVREALARGSHVTAVVRSPERLHVASHPQLDVAVFELDDPSLGSAVEGRDAIVLALGARDRRPTTVNADGARAVIAAAGTARFVAVSAIGLTTEGDDPFTRLVVKPILGAVLRNGFDDLRVMESVIRASAMKWTIVRPPRLTDGPATGRVRFSKHGAVRGGFVISRADVATFLLDAAEDTALIGETVGIARG</sequence>
<gene>
    <name evidence="2" type="ORF">QRX50_06175</name>
</gene>
<dbReference type="RefSeq" id="WP_285970994.1">
    <property type="nucleotide sequence ID" value="NZ_CP127294.1"/>
</dbReference>
<protein>
    <submittedName>
        <fullName evidence="2">NAD(P)H-binding protein</fullName>
    </submittedName>
</protein>
<evidence type="ECO:0000313" key="3">
    <source>
        <dbReference type="Proteomes" id="UP001236014"/>
    </source>
</evidence>
<dbReference type="Proteomes" id="UP001236014">
    <property type="component" value="Chromosome"/>
</dbReference>
<proteinExistence type="predicted"/>
<organism evidence="2 3">
    <name type="scientific">Amycolatopsis carbonis</name>
    <dbReference type="NCBI Taxonomy" id="715471"/>
    <lineage>
        <taxon>Bacteria</taxon>
        <taxon>Bacillati</taxon>
        <taxon>Actinomycetota</taxon>
        <taxon>Actinomycetes</taxon>
        <taxon>Pseudonocardiales</taxon>
        <taxon>Pseudonocardiaceae</taxon>
        <taxon>Amycolatopsis</taxon>
    </lineage>
</organism>
<dbReference type="KEGG" id="acab:QRX50_06175"/>
<dbReference type="AlphaFoldDB" id="A0A9Y2MX48"/>
<dbReference type="InterPro" id="IPR016040">
    <property type="entry name" value="NAD(P)-bd_dom"/>
</dbReference>
<dbReference type="PANTHER" id="PTHR15020">
    <property type="entry name" value="FLAVIN REDUCTASE-RELATED"/>
    <property type="match status" value="1"/>
</dbReference>
<evidence type="ECO:0000313" key="2">
    <source>
        <dbReference type="EMBL" id="WIX80363.1"/>
    </source>
</evidence>
<dbReference type="PANTHER" id="PTHR15020:SF50">
    <property type="entry name" value="UPF0659 PROTEIN YMR090W"/>
    <property type="match status" value="1"/>
</dbReference>
<accession>A0A9Y2MX48</accession>
<dbReference type="Gene3D" id="3.40.50.720">
    <property type="entry name" value="NAD(P)-binding Rossmann-like Domain"/>
    <property type="match status" value="1"/>
</dbReference>
<reference evidence="2 3" key="1">
    <citation type="submission" date="2023-06" db="EMBL/GenBank/DDBJ databases">
        <authorList>
            <person name="Oyuntsetseg B."/>
            <person name="Kim S.B."/>
        </authorList>
    </citation>
    <scope>NUCLEOTIDE SEQUENCE [LARGE SCALE GENOMIC DNA]</scope>
    <source>
        <strain evidence="2 3">2-15</strain>
    </source>
</reference>
<keyword evidence="3" id="KW-1185">Reference proteome</keyword>
<feature type="domain" description="NAD(P)-binding" evidence="1">
    <location>
        <begin position="7"/>
        <end position="194"/>
    </location>
</feature>
<dbReference type="Pfam" id="PF13460">
    <property type="entry name" value="NAD_binding_10"/>
    <property type="match status" value="1"/>
</dbReference>
<dbReference type="InterPro" id="IPR036291">
    <property type="entry name" value="NAD(P)-bd_dom_sf"/>
</dbReference>